<organism evidence="3">
    <name type="scientific">Naegleria gruberi</name>
    <name type="common">Amoeba</name>
    <dbReference type="NCBI Taxonomy" id="5762"/>
    <lineage>
        <taxon>Eukaryota</taxon>
        <taxon>Discoba</taxon>
        <taxon>Heterolobosea</taxon>
        <taxon>Tetramitia</taxon>
        <taxon>Eutetramitia</taxon>
        <taxon>Vahlkampfiidae</taxon>
        <taxon>Naegleria</taxon>
    </lineage>
</organism>
<reference evidence="2 3" key="1">
    <citation type="journal article" date="2010" name="Cell">
        <title>The genome of Naegleria gruberi illuminates early eukaryotic versatility.</title>
        <authorList>
            <person name="Fritz-Laylin L.K."/>
            <person name="Prochnik S.E."/>
            <person name="Ginger M.L."/>
            <person name="Dacks J.B."/>
            <person name="Carpenter M.L."/>
            <person name="Field M.C."/>
            <person name="Kuo A."/>
            <person name="Paredez A."/>
            <person name="Chapman J."/>
            <person name="Pham J."/>
            <person name="Shu S."/>
            <person name="Neupane R."/>
            <person name="Cipriano M."/>
            <person name="Mancuso J."/>
            <person name="Tu H."/>
            <person name="Salamov A."/>
            <person name="Lindquist E."/>
            <person name="Shapiro H."/>
            <person name="Lucas S."/>
            <person name="Grigoriev I.V."/>
            <person name="Cande W.Z."/>
            <person name="Fulton C."/>
            <person name="Rokhsar D.S."/>
            <person name="Dawson S.C."/>
        </authorList>
    </citation>
    <scope>NUCLEOTIDE SEQUENCE [LARGE SCALE GENOMIC DNA]</scope>
    <source>
        <strain evidence="2 3">NEG-M</strain>
    </source>
</reference>
<dbReference type="EMBL" id="GG738925">
    <property type="protein sequence ID" value="EFC36810.1"/>
    <property type="molecule type" value="Genomic_DNA"/>
</dbReference>
<name>D2W2D8_NAEGR</name>
<proteinExistence type="predicted"/>
<accession>D2W2D8</accession>
<evidence type="ECO:0000256" key="1">
    <source>
        <dbReference type="SAM" id="MobiDB-lite"/>
    </source>
</evidence>
<feature type="compositionally biased region" description="Polar residues" evidence="1">
    <location>
        <begin position="134"/>
        <end position="144"/>
    </location>
</feature>
<feature type="region of interest" description="Disordered" evidence="1">
    <location>
        <begin position="1"/>
        <end position="161"/>
    </location>
</feature>
<feature type="compositionally biased region" description="Low complexity" evidence="1">
    <location>
        <begin position="26"/>
        <end position="36"/>
    </location>
</feature>
<keyword evidence="3" id="KW-1185">Reference proteome</keyword>
<sequence>MFLPKHPSKPSVTSSSSLGVDQRQGSVSSSSSTIVSHPKRRITPTLVDPSTATTTTTSGLTTQQPITSSEGYSHSNSSGSSSLFKNLNDDEESINSSSDDDDYDDYNDEDGQLTDGGEYEEYEEDNDEEMIHNINESIQLQQPPSSKRVKRSTSTSLSSGQKKPIITRIIEEYSENEIQQDTNFLTNYDISAIFSSLSSTKRTISSINSSSINNSNNSNNSNTYSFYYLKDDIVLYEMKNRLHFGKLNETEKFEKKLTNDIINKLNNSIDLNLYPQISRGDIKITQIKLKTTIEIITPIEINCYYSYNNIEYIIITKRF</sequence>
<gene>
    <name evidence="2" type="ORF">NAEGRDRAFT_54168</name>
</gene>
<dbReference type="KEGG" id="ngr:NAEGRDRAFT_54168"/>
<dbReference type="RefSeq" id="XP_002669554.1">
    <property type="nucleotide sequence ID" value="XM_002669508.1"/>
</dbReference>
<dbReference type="Proteomes" id="UP000006671">
    <property type="component" value="Unassembled WGS sequence"/>
</dbReference>
<evidence type="ECO:0000313" key="2">
    <source>
        <dbReference type="EMBL" id="EFC36810.1"/>
    </source>
</evidence>
<feature type="compositionally biased region" description="Acidic residues" evidence="1">
    <location>
        <begin position="89"/>
        <end position="128"/>
    </location>
</feature>
<dbReference type="AlphaFoldDB" id="D2W2D8"/>
<protein>
    <submittedName>
        <fullName evidence="2">Predicted protein</fullName>
    </submittedName>
</protein>
<dbReference type="InParanoid" id="D2W2D8"/>
<dbReference type="VEuPathDB" id="AmoebaDB:NAEGRDRAFT_54168"/>
<dbReference type="GeneID" id="8862983"/>
<evidence type="ECO:0000313" key="3">
    <source>
        <dbReference type="Proteomes" id="UP000006671"/>
    </source>
</evidence>
<feature type="compositionally biased region" description="Low complexity" evidence="1">
    <location>
        <begin position="43"/>
        <end position="82"/>
    </location>
</feature>